<keyword evidence="5" id="KW-1185">Reference proteome</keyword>
<feature type="compositionally biased region" description="Basic and acidic residues" evidence="2">
    <location>
        <begin position="20"/>
        <end position="29"/>
    </location>
</feature>
<dbReference type="Gene3D" id="2.30.30.40">
    <property type="entry name" value="SH3 Domains"/>
    <property type="match status" value="1"/>
</dbReference>
<keyword evidence="1" id="KW-0728">SH3 domain</keyword>
<gene>
    <name evidence="4" type="ORF">TCAL_14524</name>
</gene>
<feature type="region of interest" description="Disordered" evidence="2">
    <location>
        <begin position="177"/>
        <end position="212"/>
    </location>
</feature>
<dbReference type="InterPro" id="IPR036028">
    <property type="entry name" value="SH3-like_dom_sf"/>
</dbReference>
<comment type="caution">
    <text evidence="4">The sequence shown here is derived from an EMBL/GenBank/DDBJ whole genome shotgun (WGS) entry which is preliminary data.</text>
</comment>
<feature type="compositionally biased region" description="Polar residues" evidence="2">
    <location>
        <begin position="60"/>
        <end position="69"/>
    </location>
</feature>
<organism evidence="4 5">
    <name type="scientific">Tigriopus californicus</name>
    <name type="common">Marine copepod</name>
    <dbReference type="NCBI Taxonomy" id="6832"/>
    <lineage>
        <taxon>Eukaryota</taxon>
        <taxon>Metazoa</taxon>
        <taxon>Ecdysozoa</taxon>
        <taxon>Arthropoda</taxon>
        <taxon>Crustacea</taxon>
        <taxon>Multicrustacea</taxon>
        <taxon>Hexanauplia</taxon>
        <taxon>Copepoda</taxon>
        <taxon>Harpacticoida</taxon>
        <taxon>Harpacticidae</taxon>
        <taxon>Tigriopus</taxon>
    </lineage>
</organism>
<dbReference type="InterPro" id="IPR001452">
    <property type="entry name" value="SH3_domain"/>
</dbReference>
<reference evidence="4 5" key="1">
    <citation type="journal article" date="2018" name="Nat. Ecol. Evol.">
        <title>Genomic signatures of mitonuclear coevolution across populations of Tigriopus californicus.</title>
        <authorList>
            <person name="Barreto F.S."/>
            <person name="Watson E.T."/>
            <person name="Lima T.G."/>
            <person name="Willett C.S."/>
            <person name="Edmands S."/>
            <person name="Li W."/>
            <person name="Burton R.S."/>
        </authorList>
    </citation>
    <scope>NUCLEOTIDE SEQUENCE [LARGE SCALE GENOMIC DNA]</scope>
    <source>
        <strain evidence="4 5">San Diego</strain>
    </source>
</reference>
<dbReference type="Proteomes" id="UP000318571">
    <property type="component" value="Chromosome 12"/>
</dbReference>
<evidence type="ECO:0000259" key="3">
    <source>
        <dbReference type="Pfam" id="PF00018"/>
    </source>
</evidence>
<protein>
    <recommendedName>
        <fullName evidence="3">SH3 domain-containing protein</fullName>
    </recommendedName>
</protein>
<evidence type="ECO:0000313" key="5">
    <source>
        <dbReference type="Proteomes" id="UP000318571"/>
    </source>
</evidence>
<evidence type="ECO:0000313" key="4">
    <source>
        <dbReference type="EMBL" id="TRY80390.1"/>
    </source>
</evidence>
<dbReference type="AlphaFoldDB" id="A0A553PRT2"/>
<sequence length="250" mass="27075">MSDPGPIERMSEGASQRASESAHEWEGSKEGQTGQTQRRTGETHGLFSGLFRQPPPHSPQTPDCQQAATSDRALRHWRLLAQPTHASPPGVGGPPAVGRAASSTPPPFSHSAGSMEAVAKHDFNATAEDELSFRRHHILKVLNKEDDMNWTSVWIGHSRKVEAERLAFSAQAASAGAGLARRNPGDRTRVTVETPLQPPGIGSPPMAAREKPGCRGRLLFPGAQRVPSRPRLYDPPWLSHRVVLPMPSPT</sequence>
<dbReference type="STRING" id="6832.A0A553PRT2"/>
<accession>A0A553PRT2</accession>
<feature type="domain" description="SH3" evidence="3">
    <location>
        <begin position="118"/>
        <end position="152"/>
    </location>
</feature>
<dbReference type="Pfam" id="PF00018">
    <property type="entry name" value="SH3_1"/>
    <property type="match status" value="1"/>
</dbReference>
<dbReference type="SUPFAM" id="SSF50044">
    <property type="entry name" value="SH3-domain"/>
    <property type="match status" value="1"/>
</dbReference>
<evidence type="ECO:0000256" key="2">
    <source>
        <dbReference type="SAM" id="MobiDB-lite"/>
    </source>
</evidence>
<proteinExistence type="predicted"/>
<feature type="region of interest" description="Disordered" evidence="2">
    <location>
        <begin position="1"/>
        <end position="71"/>
    </location>
</feature>
<evidence type="ECO:0000256" key="1">
    <source>
        <dbReference type="ARBA" id="ARBA00022443"/>
    </source>
</evidence>
<name>A0A553PRT2_TIGCA</name>
<dbReference type="EMBL" id="VCGU01000001">
    <property type="protein sequence ID" value="TRY80390.1"/>
    <property type="molecule type" value="Genomic_DNA"/>
</dbReference>
<feature type="compositionally biased region" description="Low complexity" evidence="2">
    <location>
        <begin position="94"/>
        <end position="103"/>
    </location>
</feature>
<feature type="region of interest" description="Disordered" evidence="2">
    <location>
        <begin position="83"/>
        <end position="113"/>
    </location>
</feature>